<reference evidence="12" key="1">
    <citation type="submission" date="2016-10" db="EMBL/GenBank/DDBJ databases">
        <authorList>
            <person name="Varghese N."/>
            <person name="Submissions S."/>
        </authorList>
    </citation>
    <scope>NUCLEOTIDE SEQUENCE [LARGE SCALE GENOMIC DNA]</scope>
    <source>
        <strain evidence="12">LMG 26416</strain>
    </source>
</reference>
<comment type="subcellular location">
    <subcellularLocation>
        <location evidence="1">Cell membrane</location>
        <topology evidence="1">Multi-pass membrane protein</topology>
    </subcellularLocation>
</comment>
<name>A0A1H7QDS1_9BURK</name>
<evidence type="ECO:0000256" key="8">
    <source>
        <dbReference type="SAM" id="MobiDB-lite"/>
    </source>
</evidence>
<dbReference type="PROSITE" id="PS50887">
    <property type="entry name" value="GGDEF"/>
    <property type="match status" value="1"/>
</dbReference>
<dbReference type="InterPro" id="IPR043128">
    <property type="entry name" value="Rev_trsase/Diguanyl_cyclase"/>
</dbReference>
<feature type="region of interest" description="Disordered" evidence="8">
    <location>
        <begin position="506"/>
        <end position="530"/>
    </location>
</feature>
<comment type="catalytic activity">
    <reaction evidence="7">
        <text>2 GTP = 3',3'-c-di-GMP + 2 diphosphate</text>
        <dbReference type="Rhea" id="RHEA:24898"/>
        <dbReference type="ChEBI" id="CHEBI:33019"/>
        <dbReference type="ChEBI" id="CHEBI:37565"/>
        <dbReference type="ChEBI" id="CHEBI:58805"/>
        <dbReference type="EC" id="2.7.7.65"/>
    </reaction>
</comment>
<sequence length="530" mass="57359">MNKRVLPPRHRARRWVTAKVLEIARMVGRHPFLAGITGTLTATVMAALTFQTLYAGRVEELDHAVENSRNVVTTISGDLARNVELYDLSLQAVVTGAQQPQTWRLPDALRQRVLFDRATVASFLGGAYVLDASGHVKASQTGTPNPALSLSARDYFVAQQRNPDAQLYISKPYRSMLRNGVLTVGLSRRINGADGRFDGVALLAVRIEYFQHLLDRIDVGRQGRVFVFLDDGTLLASKPTLSRGIGANYVDSPGFALMSRRASGTFTTSTKADGVERIYTYTHVANAPLIVGIAPAVDDLLANWRRRSRLAIGLTVVLGGAYVVLSWLFAFALRDKVLAEAELMRLAVTDPLTGLANRRALDRRLASEWQHAVHDEMPLSVLFIDIDHFKRFNDTYGHAAGDEVLTVVAERIASALRRSVDTVARYGGEEFAVILPGTPAGSAARIAEKVRRRVEAANVAHSDSPQGRVTVSIGCATSLPPDGGSGARLLAAADRQLYEAKAAGRNQVRTQVVSGDSVEPPLAAGHGAAT</sequence>
<evidence type="ECO:0000313" key="11">
    <source>
        <dbReference type="EMBL" id="SEL45774.1"/>
    </source>
</evidence>
<organism evidence="11 12">
    <name type="scientific">Paraburkholderia caballeronis</name>
    <dbReference type="NCBI Taxonomy" id="416943"/>
    <lineage>
        <taxon>Bacteria</taxon>
        <taxon>Pseudomonadati</taxon>
        <taxon>Pseudomonadota</taxon>
        <taxon>Betaproteobacteria</taxon>
        <taxon>Burkholderiales</taxon>
        <taxon>Burkholderiaceae</taxon>
        <taxon>Paraburkholderia</taxon>
    </lineage>
</organism>
<dbReference type="EMBL" id="FOAJ01000008">
    <property type="protein sequence ID" value="SEL45774.1"/>
    <property type="molecule type" value="Genomic_DNA"/>
</dbReference>
<evidence type="ECO:0000313" key="12">
    <source>
        <dbReference type="Proteomes" id="UP000199120"/>
    </source>
</evidence>
<evidence type="ECO:0000256" key="7">
    <source>
        <dbReference type="ARBA" id="ARBA00034247"/>
    </source>
</evidence>
<dbReference type="InterPro" id="IPR033479">
    <property type="entry name" value="dCache_1"/>
</dbReference>
<dbReference type="SUPFAM" id="SSF55073">
    <property type="entry name" value="Nucleotide cyclase"/>
    <property type="match status" value="1"/>
</dbReference>
<dbReference type="PANTHER" id="PTHR45138:SF9">
    <property type="entry name" value="DIGUANYLATE CYCLASE DGCM-RELATED"/>
    <property type="match status" value="1"/>
</dbReference>
<dbReference type="InterPro" id="IPR000160">
    <property type="entry name" value="GGDEF_dom"/>
</dbReference>
<keyword evidence="3" id="KW-1003">Cell membrane</keyword>
<dbReference type="CDD" id="cd12914">
    <property type="entry name" value="PDC1_DGC_like"/>
    <property type="match status" value="1"/>
</dbReference>
<evidence type="ECO:0000259" key="10">
    <source>
        <dbReference type="PROSITE" id="PS50887"/>
    </source>
</evidence>
<dbReference type="GO" id="GO:0052621">
    <property type="term" value="F:diguanylate cyclase activity"/>
    <property type="evidence" value="ECO:0007669"/>
    <property type="project" value="UniProtKB-EC"/>
</dbReference>
<dbReference type="Pfam" id="PF02743">
    <property type="entry name" value="dCache_1"/>
    <property type="match status" value="1"/>
</dbReference>
<keyword evidence="5 9" id="KW-1133">Transmembrane helix</keyword>
<dbReference type="RefSeq" id="WP_244283894.1">
    <property type="nucleotide sequence ID" value="NZ_FNSR01000002.1"/>
</dbReference>
<dbReference type="AlphaFoldDB" id="A0A1H7QDS1"/>
<evidence type="ECO:0000256" key="9">
    <source>
        <dbReference type="SAM" id="Phobius"/>
    </source>
</evidence>
<dbReference type="PANTHER" id="PTHR45138">
    <property type="entry name" value="REGULATORY COMPONENTS OF SENSORY TRANSDUCTION SYSTEM"/>
    <property type="match status" value="1"/>
</dbReference>
<dbReference type="InterPro" id="IPR029787">
    <property type="entry name" value="Nucleotide_cyclase"/>
</dbReference>
<dbReference type="EC" id="2.7.7.65" evidence="2"/>
<dbReference type="Pfam" id="PF00990">
    <property type="entry name" value="GGDEF"/>
    <property type="match status" value="1"/>
</dbReference>
<dbReference type="FunFam" id="3.30.70.270:FF:000001">
    <property type="entry name" value="Diguanylate cyclase domain protein"/>
    <property type="match status" value="1"/>
</dbReference>
<protein>
    <recommendedName>
        <fullName evidence="2">diguanylate cyclase</fullName>
        <ecNumber evidence="2">2.7.7.65</ecNumber>
    </recommendedName>
</protein>
<evidence type="ECO:0000256" key="5">
    <source>
        <dbReference type="ARBA" id="ARBA00022989"/>
    </source>
</evidence>
<dbReference type="NCBIfam" id="TIGR00254">
    <property type="entry name" value="GGDEF"/>
    <property type="match status" value="1"/>
</dbReference>
<evidence type="ECO:0000256" key="6">
    <source>
        <dbReference type="ARBA" id="ARBA00023136"/>
    </source>
</evidence>
<keyword evidence="12" id="KW-1185">Reference proteome</keyword>
<keyword evidence="6 9" id="KW-0472">Membrane</keyword>
<dbReference type="CDD" id="cd01949">
    <property type="entry name" value="GGDEF"/>
    <property type="match status" value="1"/>
</dbReference>
<dbReference type="Proteomes" id="UP000199120">
    <property type="component" value="Unassembled WGS sequence"/>
</dbReference>
<dbReference type="InterPro" id="IPR050469">
    <property type="entry name" value="Diguanylate_Cyclase"/>
</dbReference>
<feature type="domain" description="GGDEF" evidence="10">
    <location>
        <begin position="377"/>
        <end position="513"/>
    </location>
</feature>
<dbReference type="GO" id="GO:1902201">
    <property type="term" value="P:negative regulation of bacterial-type flagellum-dependent cell motility"/>
    <property type="evidence" value="ECO:0007669"/>
    <property type="project" value="TreeGrafter"/>
</dbReference>
<feature type="transmembrane region" description="Helical" evidence="9">
    <location>
        <begin position="310"/>
        <end position="333"/>
    </location>
</feature>
<dbReference type="Gene3D" id="3.30.70.270">
    <property type="match status" value="1"/>
</dbReference>
<dbReference type="SMART" id="SM00267">
    <property type="entry name" value="GGDEF"/>
    <property type="match status" value="1"/>
</dbReference>
<dbReference type="Gene3D" id="3.30.450.20">
    <property type="entry name" value="PAS domain"/>
    <property type="match status" value="2"/>
</dbReference>
<evidence type="ECO:0000256" key="1">
    <source>
        <dbReference type="ARBA" id="ARBA00004651"/>
    </source>
</evidence>
<dbReference type="GO" id="GO:0005886">
    <property type="term" value="C:plasma membrane"/>
    <property type="evidence" value="ECO:0007669"/>
    <property type="project" value="UniProtKB-SubCell"/>
</dbReference>
<evidence type="ECO:0000256" key="4">
    <source>
        <dbReference type="ARBA" id="ARBA00022692"/>
    </source>
</evidence>
<dbReference type="CDD" id="cd12915">
    <property type="entry name" value="PDC2_DGC_like"/>
    <property type="match status" value="1"/>
</dbReference>
<accession>A0A1H7QDS1</accession>
<dbReference type="STRING" id="416943.SAMN05445871_4653"/>
<gene>
    <name evidence="11" type="ORF">SAMN05192542_10842</name>
</gene>
<proteinExistence type="predicted"/>
<evidence type="ECO:0000256" key="3">
    <source>
        <dbReference type="ARBA" id="ARBA00022475"/>
    </source>
</evidence>
<keyword evidence="4 9" id="KW-0812">Transmembrane</keyword>
<evidence type="ECO:0000256" key="2">
    <source>
        <dbReference type="ARBA" id="ARBA00012528"/>
    </source>
</evidence>
<dbReference type="GO" id="GO:0043709">
    <property type="term" value="P:cell adhesion involved in single-species biofilm formation"/>
    <property type="evidence" value="ECO:0007669"/>
    <property type="project" value="TreeGrafter"/>
</dbReference>